<sequence>MQPNSSSEATRLLRRIRRWIAVFIVGLVLSGVTAFPLVWETGLLVQWCPTWAPAAMQSWLAHVHEALVVTGERYPFLAYGTDWLAFAHLVIALVFVGPWRDPVRNKWVIQFGLLACLGVLPLALIAGPLRGIPLFWRLGDCCFGVLGALPLWLTLRWIGRLEGMTAQIEYSRKR</sequence>
<proteinExistence type="predicted"/>
<dbReference type="RefSeq" id="WP_089406685.1">
    <property type="nucleotide sequence ID" value="NZ_FZOU01000001.1"/>
</dbReference>
<feature type="transmembrane region" description="Helical" evidence="1">
    <location>
        <begin position="108"/>
        <end position="129"/>
    </location>
</feature>
<dbReference type="EMBL" id="FZOU01000001">
    <property type="protein sequence ID" value="SNS29589.1"/>
    <property type="molecule type" value="Genomic_DNA"/>
</dbReference>
<dbReference type="OrthoDB" id="190649at2"/>
<evidence type="ECO:0000313" key="2">
    <source>
        <dbReference type="EMBL" id="SNS29589.1"/>
    </source>
</evidence>
<keyword evidence="1" id="KW-1133">Transmembrane helix</keyword>
<keyword evidence="3" id="KW-1185">Reference proteome</keyword>
<keyword evidence="1" id="KW-0472">Membrane</keyword>
<evidence type="ECO:0000256" key="1">
    <source>
        <dbReference type="SAM" id="Phobius"/>
    </source>
</evidence>
<name>A0A239DB87_9BACT</name>
<feature type="transmembrane region" description="Helical" evidence="1">
    <location>
        <begin position="20"/>
        <end position="39"/>
    </location>
</feature>
<dbReference type="AlphaFoldDB" id="A0A239DB87"/>
<organism evidence="2 3">
    <name type="scientific">Granulicella rosea</name>
    <dbReference type="NCBI Taxonomy" id="474952"/>
    <lineage>
        <taxon>Bacteria</taxon>
        <taxon>Pseudomonadati</taxon>
        <taxon>Acidobacteriota</taxon>
        <taxon>Terriglobia</taxon>
        <taxon>Terriglobales</taxon>
        <taxon>Acidobacteriaceae</taxon>
        <taxon>Granulicella</taxon>
    </lineage>
</organism>
<gene>
    <name evidence="2" type="ORF">SAMN05421770_101382</name>
</gene>
<feature type="transmembrane region" description="Helical" evidence="1">
    <location>
        <begin position="76"/>
        <end position="96"/>
    </location>
</feature>
<feature type="transmembrane region" description="Helical" evidence="1">
    <location>
        <begin position="135"/>
        <end position="155"/>
    </location>
</feature>
<dbReference type="Proteomes" id="UP000198356">
    <property type="component" value="Unassembled WGS sequence"/>
</dbReference>
<keyword evidence="1" id="KW-0812">Transmembrane</keyword>
<accession>A0A239DB87</accession>
<evidence type="ECO:0000313" key="3">
    <source>
        <dbReference type="Proteomes" id="UP000198356"/>
    </source>
</evidence>
<reference evidence="2 3" key="1">
    <citation type="submission" date="2017-06" db="EMBL/GenBank/DDBJ databases">
        <authorList>
            <person name="Kim H.J."/>
            <person name="Triplett B.A."/>
        </authorList>
    </citation>
    <scope>NUCLEOTIDE SEQUENCE [LARGE SCALE GENOMIC DNA]</scope>
    <source>
        <strain evidence="2 3">DSM 18704</strain>
    </source>
</reference>
<protein>
    <submittedName>
        <fullName evidence="2">Uncharacterized protein</fullName>
    </submittedName>
</protein>